<keyword evidence="4" id="KW-1185">Reference proteome</keyword>
<protein>
    <submittedName>
        <fullName evidence="3">Polyadenylate-binding protein (RRM superfamily)</fullName>
    </submittedName>
</protein>
<organism evidence="3 4">
    <name type="scientific">Trachipleistophora hominis</name>
    <name type="common">Microsporidian parasite</name>
    <dbReference type="NCBI Taxonomy" id="72359"/>
    <lineage>
        <taxon>Eukaryota</taxon>
        <taxon>Fungi</taxon>
        <taxon>Fungi incertae sedis</taxon>
        <taxon>Microsporidia</taxon>
        <taxon>Pleistophoridae</taxon>
        <taxon>Trachipleistophora</taxon>
    </lineage>
</organism>
<dbReference type="OrthoDB" id="2186698at2759"/>
<dbReference type="Gene3D" id="3.30.70.330">
    <property type="match status" value="1"/>
</dbReference>
<dbReference type="InterPro" id="IPR000504">
    <property type="entry name" value="RRM_dom"/>
</dbReference>
<dbReference type="HOGENOM" id="CLU_2225034_0_0_1"/>
<feature type="compositionally biased region" description="Polar residues" evidence="1">
    <location>
        <begin position="87"/>
        <end position="96"/>
    </location>
</feature>
<reference evidence="3 4" key="1">
    <citation type="journal article" date="2012" name="PLoS Pathog.">
        <title>The genome of the obligate intracellular parasite Trachipleistophora hominis: new insights into microsporidian genome dynamics and reductive evolution.</title>
        <authorList>
            <person name="Heinz E."/>
            <person name="Williams T.A."/>
            <person name="Nakjang S."/>
            <person name="Noel C.J."/>
            <person name="Swan D.C."/>
            <person name="Goldberg A.V."/>
            <person name="Harris S.R."/>
            <person name="Weinmaier T."/>
            <person name="Markert S."/>
            <person name="Becher D."/>
            <person name="Bernhardt J."/>
            <person name="Dagan T."/>
            <person name="Hacker C."/>
            <person name="Lucocq J.M."/>
            <person name="Schweder T."/>
            <person name="Rattei T."/>
            <person name="Hall N."/>
            <person name="Hirt R.P."/>
            <person name="Embley T.M."/>
        </authorList>
    </citation>
    <scope>NUCLEOTIDE SEQUENCE [LARGE SCALE GENOMIC DNA]</scope>
</reference>
<dbReference type="GO" id="GO:0003723">
    <property type="term" value="F:RNA binding"/>
    <property type="evidence" value="ECO:0007669"/>
    <property type="project" value="InterPro"/>
</dbReference>
<feature type="region of interest" description="Disordered" evidence="1">
    <location>
        <begin position="85"/>
        <end position="106"/>
    </location>
</feature>
<evidence type="ECO:0000313" key="3">
    <source>
        <dbReference type="EMBL" id="ELQ76163.1"/>
    </source>
</evidence>
<sequence length="106" mass="12014">MHAEVGSVAASTSPRHVCISQGIGSLHEQELIEMLGNCDLIWPKDAKNAKKPYVFAQFQTEDEKKEAIDKLNGKKVDEENTLKLSPAYSQRFTQRPPTDRRRRFVG</sequence>
<gene>
    <name evidence="3" type="ORF">THOM_0860</name>
</gene>
<evidence type="ECO:0000259" key="2">
    <source>
        <dbReference type="Pfam" id="PF00076"/>
    </source>
</evidence>
<dbReference type="InterPro" id="IPR012677">
    <property type="entry name" value="Nucleotide-bd_a/b_plait_sf"/>
</dbReference>
<dbReference type="Proteomes" id="UP000011185">
    <property type="component" value="Unassembled WGS sequence"/>
</dbReference>
<proteinExistence type="predicted"/>
<dbReference type="AlphaFoldDB" id="L7JXJ6"/>
<feature type="domain" description="RRM" evidence="2">
    <location>
        <begin position="42"/>
        <end position="78"/>
    </location>
</feature>
<evidence type="ECO:0000256" key="1">
    <source>
        <dbReference type="SAM" id="MobiDB-lite"/>
    </source>
</evidence>
<dbReference type="VEuPathDB" id="MicrosporidiaDB:THOM_0860"/>
<dbReference type="EMBL" id="JH993866">
    <property type="protein sequence ID" value="ELQ76163.1"/>
    <property type="molecule type" value="Genomic_DNA"/>
</dbReference>
<dbReference type="InParanoid" id="L7JXJ6"/>
<accession>L7JXJ6</accession>
<dbReference type="InterPro" id="IPR035979">
    <property type="entry name" value="RBD_domain_sf"/>
</dbReference>
<dbReference type="Pfam" id="PF00076">
    <property type="entry name" value="RRM_1"/>
    <property type="match status" value="1"/>
</dbReference>
<name>L7JXJ6_TRAHO</name>
<dbReference type="SUPFAM" id="SSF54928">
    <property type="entry name" value="RNA-binding domain, RBD"/>
    <property type="match status" value="1"/>
</dbReference>
<dbReference type="CDD" id="cd00590">
    <property type="entry name" value="RRM_SF"/>
    <property type="match status" value="1"/>
</dbReference>
<evidence type="ECO:0000313" key="4">
    <source>
        <dbReference type="Proteomes" id="UP000011185"/>
    </source>
</evidence>